<organism evidence="2 3">
    <name type="scientific">Mycobacterium phage Maco2</name>
    <dbReference type="NCBI Taxonomy" id="2805749"/>
    <lineage>
        <taxon>Viruses</taxon>
        <taxon>Duplodnaviria</taxon>
        <taxon>Heunggongvirae</taxon>
        <taxon>Uroviricota</taxon>
        <taxon>Caudoviricetes</taxon>
        <taxon>Mapvirus</taxon>
        <taxon>Mapvirus Ff47</taxon>
    </lineage>
</organism>
<accession>A0A899IM83</accession>
<reference evidence="2" key="1">
    <citation type="submission" date="2021-01" db="EMBL/GenBank/DDBJ databases">
        <authorList>
            <person name="Rakov C."/>
            <person name="Yerushalmy O."/>
            <person name="Alkalay-Oren S."/>
            <person name="Coppenhagen-Glazer S."/>
            <person name="Hazan R."/>
        </authorList>
    </citation>
    <scope>NUCLEOTIDE SEQUENCE</scope>
</reference>
<feature type="compositionally biased region" description="Low complexity" evidence="1">
    <location>
        <begin position="17"/>
        <end position="31"/>
    </location>
</feature>
<dbReference type="Proteomes" id="UP000663627">
    <property type="component" value="Segment"/>
</dbReference>
<evidence type="ECO:0000313" key="3">
    <source>
        <dbReference type="Proteomes" id="UP000663627"/>
    </source>
</evidence>
<evidence type="ECO:0000313" key="2">
    <source>
        <dbReference type="EMBL" id="QSL99608.1"/>
    </source>
</evidence>
<dbReference type="EMBL" id="MW460248">
    <property type="protein sequence ID" value="QSL99608.1"/>
    <property type="molecule type" value="Genomic_DNA"/>
</dbReference>
<sequence length="31" mass="3188">MTTTAGGRSSRSRDTRTALSGSSSSARSISR</sequence>
<feature type="region of interest" description="Disordered" evidence="1">
    <location>
        <begin position="1"/>
        <end position="31"/>
    </location>
</feature>
<protein>
    <submittedName>
        <fullName evidence="2">Uncharacterized protein</fullName>
    </submittedName>
</protein>
<name>A0A899IM83_9CAUD</name>
<evidence type="ECO:0000256" key="1">
    <source>
        <dbReference type="SAM" id="MobiDB-lite"/>
    </source>
</evidence>
<proteinExistence type="predicted"/>